<feature type="region of interest" description="Disordered" evidence="2">
    <location>
        <begin position="452"/>
        <end position="473"/>
    </location>
</feature>
<dbReference type="Pfam" id="PF08317">
    <property type="entry name" value="Spc7"/>
    <property type="match status" value="1"/>
</dbReference>
<dbReference type="Pfam" id="PF18210">
    <property type="entry name" value="Knl1_RWD_C"/>
    <property type="match status" value="1"/>
</dbReference>
<feature type="compositionally biased region" description="Polar residues" evidence="2">
    <location>
        <begin position="124"/>
        <end position="133"/>
    </location>
</feature>
<feature type="compositionally biased region" description="Basic and acidic residues" evidence="2">
    <location>
        <begin position="951"/>
        <end position="961"/>
    </location>
</feature>
<feature type="compositionally biased region" description="Polar residues" evidence="2">
    <location>
        <begin position="926"/>
        <end position="947"/>
    </location>
</feature>
<feature type="compositionally biased region" description="Low complexity" evidence="2">
    <location>
        <begin position="525"/>
        <end position="537"/>
    </location>
</feature>
<dbReference type="PANTHER" id="PTHR28260">
    <property type="entry name" value="SPINDLE POLE BODY COMPONENT SPC105"/>
    <property type="match status" value="1"/>
</dbReference>
<feature type="compositionally biased region" description="Low complexity" evidence="2">
    <location>
        <begin position="280"/>
        <end position="302"/>
    </location>
</feature>
<organism evidence="4 5">
    <name type="scientific">Rasamsonia emersonii (strain ATCC 16479 / CBS 393.64 / IMI 116815)</name>
    <dbReference type="NCBI Taxonomy" id="1408163"/>
    <lineage>
        <taxon>Eukaryota</taxon>
        <taxon>Fungi</taxon>
        <taxon>Dikarya</taxon>
        <taxon>Ascomycota</taxon>
        <taxon>Pezizomycotina</taxon>
        <taxon>Eurotiomycetes</taxon>
        <taxon>Eurotiomycetidae</taxon>
        <taxon>Eurotiales</taxon>
        <taxon>Trichocomaceae</taxon>
        <taxon>Rasamsonia</taxon>
    </lineage>
</organism>
<dbReference type="GO" id="GO:0000776">
    <property type="term" value="C:kinetochore"/>
    <property type="evidence" value="ECO:0007669"/>
    <property type="project" value="TreeGrafter"/>
</dbReference>
<feature type="compositionally biased region" description="Basic and acidic residues" evidence="2">
    <location>
        <begin position="168"/>
        <end position="191"/>
    </location>
</feature>
<keyword evidence="1" id="KW-0175">Coiled coil</keyword>
<feature type="compositionally biased region" description="Basic and acidic residues" evidence="2">
    <location>
        <begin position="806"/>
        <end position="821"/>
    </location>
</feature>
<feature type="coiled-coil region" evidence="1">
    <location>
        <begin position="1187"/>
        <end position="1232"/>
    </location>
</feature>
<evidence type="ECO:0000256" key="1">
    <source>
        <dbReference type="SAM" id="Coils"/>
    </source>
</evidence>
<dbReference type="InterPro" id="IPR040850">
    <property type="entry name" value="Knl1_RWD_C"/>
</dbReference>
<gene>
    <name evidence="4" type="ORF">T310_3147</name>
</gene>
<feature type="compositionally biased region" description="Acidic residues" evidence="2">
    <location>
        <begin position="545"/>
        <end position="556"/>
    </location>
</feature>
<name>A0A0F4YX58_RASE3</name>
<evidence type="ECO:0000313" key="5">
    <source>
        <dbReference type="Proteomes" id="UP000053958"/>
    </source>
</evidence>
<dbReference type="InterPro" id="IPR033338">
    <property type="entry name" value="Spc105/Spc7"/>
</dbReference>
<dbReference type="GO" id="GO:0034501">
    <property type="term" value="P:protein localization to kinetochore"/>
    <property type="evidence" value="ECO:0007669"/>
    <property type="project" value="TreeGrafter"/>
</dbReference>
<feature type="compositionally biased region" description="Basic residues" evidence="2">
    <location>
        <begin position="856"/>
        <end position="867"/>
    </location>
</feature>
<keyword evidence="5" id="KW-1185">Reference proteome</keyword>
<dbReference type="SMART" id="SM01315">
    <property type="entry name" value="Spc7_N"/>
    <property type="match status" value="1"/>
</dbReference>
<dbReference type="Pfam" id="PF15402">
    <property type="entry name" value="MELT_2"/>
    <property type="match status" value="6"/>
</dbReference>
<dbReference type="PANTHER" id="PTHR28260:SF1">
    <property type="entry name" value="SPINDLE POLE BODY COMPONENT SPC105"/>
    <property type="match status" value="1"/>
</dbReference>
<proteinExistence type="predicted"/>
<comment type="caution">
    <text evidence="4">The sequence shown here is derived from an EMBL/GenBank/DDBJ whole genome shotgun (WGS) entry which is preliminary data.</text>
</comment>
<feature type="compositionally biased region" description="Low complexity" evidence="2">
    <location>
        <begin position="669"/>
        <end position="683"/>
    </location>
</feature>
<dbReference type="STRING" id="1408163.A0A0F4YX58"/>
<dbReference type="InterPro" id="IPR013253">
    <property type="entry name" value="Spc7_domain"/>
</dbReference>
<dbReference type="GO" id="GO:0007094">
    <property type="term" value="P:mitotic spindle assembly checkpoint signaling"/>
    <property type="evidence" value="ECO:0007669"/>
    <property type="project" value="TreeGrafter"/>
</dbReference>
<feature type="region of interest" description="Disordered" evidence="2">
    <location>
        <begin position="523"/>
        <end position="983"/>
    </location>
</feature>
<feature type="compositionally biased region" description="Polar residues" evidence="2">
    <location>
        <begin position="844"/>
        <end position="855"/>
    </location>
</feature>
<feature type="region of interest" description="Disordered" evidence="2">
    <location>
        <begin position="1011"/>
        <end position="1032"/>
    </location>
</feature>
<dbReference type="RefSeq" id="XP_013329431.1">
    <property type="nucleotide sequence ID" value="XM_013473977.1"/>
</dbReference>
<feature type="compositionally biased region" description="Acidic residues" evidence="2">
    <location>
        <begin position="309"/>
        <end position="320"/>
    </location>
</feature>
<feature type="compositionally biased region" description="Low complexity" evidence="2">
    <location>
        <begin position="222"/>
        <end position="241"/>
    </location>
</feature>
<reference evidence="4 5" key="1">
    <citation type="submission" date="2015-04" db="EMBL/GenBank/DDBJ databases">
        <authorList>
            <person name="Heijne W.H."/>
            <person name="Fedorova N.D."/>
            <person name="Nierman W.C."/>
            <person name="Vollebregt A.W."/>
            <person name="Zhao Z."/>
            <person name="Wu L."/>
            <person name="Kumar M."/>
            <person name="Stam H."/>
            <person name="van den Berg M.A."/>
            <person name="Pel H.J."/>
        </authorList>
    </citation>
    <scope>NUCLEOTIDE SEQUENCE [LARGE SCALE GENOMIC DNA]</scope>
    <source>
        <strain evidence="4 5">CBS 393.64</strain>
    </source>
</reference>
<sequence length="1545" mass="168911">MASRESAGTVRPRSRRSIAHMPKTSAGVGKENATTDVGRIRNGTSNGRSLSKDKKSRSKSLGPGGLDALQDSNGNRRKSTAVLPLKSILKPTIPVSPIQQIPSFEESRKRNSSRSPSPSKSRNGANAGNQQAQEGLLIDFSTPTRAPATGNDKLDNPFDSFNASSAIRDAKEREERERRERERQAIIEQREARRKSMANRRVSFAPEATLHTWNVVELGEDSTSSSASNSTRRASSLSNSSDEAPSRELDVEPPSTPDGEDDPDAAFSPVPHHGLHEQAGDLSSSPFSGSSTAGSEETGTQTPVREGGDGESESDNDFDGESTAMSLDDVTSRTNATSRSDGSSTSSSERLNAALRQAAQAAGKNAIEVDEDGEMSMEIADQEITGAFQPWIKKGERISFDMEDLSALQDQENINLFQQQERSNDHNDYDNNDDDIENEELSMDITNAVGRILGKDSSRRQSADRRKSVGEETNYDEKTMEFTNVVGGIKEQASPAKSDADSNVNENEEMTMEFTSVVGGVLSKQPSSSQVQQPTSTGPNYSEWGTDEDDGEEMDMEFTGAVGGILPPIEERTEPQDDQTAGMDITTAMGRILPPGLQTENKQQAKELMELESDAGQVASSPFQEQVPPSPPKLPPSHHVAPVASESGSPSLASVRSRRTRRSSERRPSTTPTSPSRQTTPLRKPSTPSKQLTPQPLRPSTPGKTPPSSNVTFRSASPKKLFRQEIQESASKSRSPARGNLFESDAKTGESTPAFILRPHPRRSSGLGIDKEGLGSPRVAAMLDRRRSIGENAQEFVPQGQPPRQLRFDDPVKIQEEVDREREEEENREDGHIPPPQLNDRDATSNLKELISSLTPKKKKVGGRKSLHVGAAKGLLGKRPPELDQSDDEEDNSPKRLRGRDASPVKSVKLPAPPSKEETVGRRTRASTSRLSESSPEKSGSFTPKEQNPSEEVRSPSKGEGDAEEPPTAPGPDAENGEAENVEPEWEPIHLQDFLNMTNIHFMELTTTKRRHTTAPGNDQKASGHADAGDNPGKGAVSLEDCVAAGFCTIPMLELYQHSCRELKSYISEGRQIIRSIEAETYADNPPLFREYVTAPPDIRLLMDNQFRNVKTHARLLSKAMWYEWRMKLLEGLKEGLDRHVEEMKADDAALSKQENILNSVVPGLVEKHSALESEATKLQEIVDEMQNCDQDELRAARERLAKVEAEIAAKKKQLQEMQEDLQDKIDTIEAGAELRSEFMGQIREAERIKEECRGWSVKEVNALKASVQALEAQSGWSIISAADSKPESSAGPLVTMRYRDELQVAFHPKDFMAPSSDAQSPQKMDSDVGPTFFDLTYSPKKTATSTTSASSLTPAKSLILSCLRKRIATIPRSSTSLRQLLRFISEAWNLAVTLEEEMRMLEFNGVTKVTLMEKEGAELSLRARCILLGDMTSGEQPRRVDVDFIVTPCVVGQKNKKNAEGEANGERLELDIDVALSKVYGFGNQNGSAGVGLSESRMRDIIMQNPAIASPGKKKISSKLASGSGLGHGVWGQAVRDLAGKVFA</sequence>
<dbReference type="OrthoDB" id="5592879at2759"/>
<accession>A0A0F4YX58</accession>
<evidence type="ECO:0000259" key="3">
    <source>
        <dbReference type="SMART" id="SM00787"/>
    </source>
</evidence>
<feature type="compositionally biased region" description="Low complexity" evidence="2">
    <location>
        <begin position="338"/>
        <end position="350"/>
    </location>
</feature>
<dbReference type="GO" id="GO:1990758">
    <property type="term" value="P:mitotic sister chromatid biorientation"/>
    <property type="evidence" value="ECO:0007669"/>
    <property type="project" value="TreeGrafter"/>
</dbReference>
<feature type="region of interest" description="Disordered" evidence="2">
    <location>
        <begin position="1"/>
        <end position="350"/>
    </location>
</feature>
<evidence type="ECO:0000256" key="2">
    <source>
        <dbReference type="SAM" id="MobiDB-lite"/>
    </source>
</evidence>
<feature type="compositionally biased region" description="Low complexity" evidence="2">
    <location>
        <begin position="113"/>
        <end position="123"/>
    </location>
</feature>
<feature type="compositionally biased region" description="Basic and acidic residues" evidence="2">
    <location>
        <begin position="453"/>
        <end position="473"/>
    </location>
</feature>
<feature type="domain" description="Spc7 kinetochore protein" evidence="3">
    <location>
        <begin position="978"/>
        <end position="1308"/>
    </location>
</feature>
<feature type="compositionally biased region" description="Polar residues" evidence="2">
    <location>
        <begin position="702"/>
        <end position="715"/>
    </location>
</feature>
<dbReference type="GeneID" id="25315497"/>
<dbReference type="Proteomes" id="UP000053958">
    <property type="component" value="Unassembled WGS sequence"/>
</dbReference>
<dbReference type="SMART" id="SM00787">
    <property type="entry name" value="Spc7"/>
    <property type="match status" value="1"/>
</dbReference>
<evidence type="ECO:0000313" key="4">
    <source>
        <dbReference type="EMBL" id="KKA22819.1"/>
    </source>
</evidence>
<dbReference type="EMBL" id="LASV01000123">
    <property type="protein sequence ID" value="KKA22819.1"/>
    <property type="molecule type" value="Genomic_DNA"/>
</dbReference>
<protein>
    <submittedName>
        <fullName evidence="4">Chromosome segregation protein Spc105</fullName>
    </submittedName>
</protein>